<comment type="catalytic activity">
    <reaction evidence="1 9">
        <text>Release of an N-terminal amino acid, Xaa-|-Yaa-, in which Xaa is preferably Leu, but may be other amino acids including Pro although not Arg or Lys, and Yaa may be Pro. Amino acid amides and methyl esters are also readily hydrolyzed, but rates on arylamides are exceedingly low.</text>
        <dbReference type="EC" id="3.4.11.1"/>
    </reaction>
</comment>
<dbReference type="PROSITE" id="PS00631">
    <property type="entry name" value="CYTOSOL_AP"/>
    <property type="match status" value="1"/>
</dbReference>
<dbReference type="EC" id="3.4.11.10" evidence="9"/>
<reference evidence="11 12" key="1">
    <citation type="submission" date="2018-04" db="EMBL/GenBank/DDBJ databases">
        <title>Polynucleobacter sp. UH21B genome.</title>
        <authorList>
            <person name="Hahn M.W."/>
        </authorList>
    </citation>
    <scope>NUCLEOTIDE SEQUENCE [LARGE SCALE GENOMIC DNA]</scope>
    <source>
        <strain evidence="11 12">MWH-UH21B</strain>
    </source>
</reference>
<feature type="active site" evidence="9">
    <location>
        <position position="395"/>
    </location>
</feature>
<feature type="binding site" evidence="9">
    <location>
        <position position="309"/>
    </location>
    <ligand>
        <name>Mn(2+)</name>
        <dbReference type="ChEBI" id="CHEBI:29035"/>
        <label>2</label>
    </ligand>
</feature>
<dbReference type="GO" id="GO:0005737">
    <property type="term" value="C:cytoplasm"/>
    <property type="evidence" value="ECO:0007669"/>
    <property type="project" value="UniProtKB-SubCell"/>
</dbReference>
<dbReference type="SUPFAM" id="SSF53187">
    <property type="entry name" value="Zn-dependent exopeptidases"/>
    <property type="match status" value="1"/>
</dbReference>
<comment type="cofactor">
    <cofactor evidence="9">
        <name>Mn(2+)</name>
        <dbReference type="ChEBI" id="CHEBI:29035"/>
    </cofactor>
    <text evidence="9">Binds 2 manganese ions per subunit.</text>
</comment>
<feature type="domain" description="Cytosol aminopeptidase" evidence="10">
    <location>
        <begin position="389"/>
        <end position="396"/>
    </location>
</feature>
<evidence type="ECO:0000313" key="11">
    <source>
        <dbReference type="EMBL" id="QKM64423.1"/>
    </source>
</evidence>
<dbReference type="GO" id="GO:0070006">
    <property type="term" value="F:metalloaminopeptidase activity"/>
    <property type="evidence" value="ECO:0007669"/>
    <property type="project" value="InterPro"/>
</dbReference>
<comment type="subcellular location">
    <subcellularLocation>
        <location evidence="9">Cytoplasm</location>
    </subcellularLocation>
</comment>
<comment type="catalytic activity">
    <reaction evidence="2 9">
        <text>Release of an N-terminal amino acid, preferentially leucine, but not glutamic or aspartic acids.</text>
        <dbReference type="EC" id="3.4.11.10"/>
    </reaction>
</comment>
<evidence type="ECO:0000256" key="9">
    <source>
        <dbReference type="HAMAP-Rule" id="MF_00181"/>
    </source>
</evidence>
<feature type="binding site" evidence="9">
    <location>
        <position position="391"/>
    </location>
    <ligand>
        <name>Mn(2+)</name>
        <dbReference type="ChEBI" id="CHEBI:29035"/>
        <label>1</label>
    </ligand>
</feature>
<dbReference type="PRINTS" id="PR00481">
    <property type="entry name" value="LAMNOPPTDASE"/>
</dbReference>
<dbReference type="Pfam" id="PF00883">
    <property type="entry name" value="Peptidase_M17"/>
    <property type="match status" value="1"/>
</dbReference>
<feature type="binding site" evidence="9">
    <location>
        <position position="393"/>
    </location>
    <ligand>
        <name>Mn(2+)</name>
        <dbReference type="ChEBI" id="CHEBI:29035"/>
        <label>2</label>
    </ligand>
</feature>
<dbReference type="Pfam" id="PF02789">
    <property type="entry name" value="Peptidase_M17_N"/>
    <property type="match status" value="1"/>
</dbReference>
<dbReference type="Gene3D" id="3.40.630.10">
    <property type="entry name" value="Zn peptidases"/>
    <property type="match status" value="1"/>
</dbReference>
<protein>
    <recommendedName>
        <fullName evidence="9">Probable cytosol aminopeptidase</fullName>
        <ecNumber evidence="9">3.4.11.1</ecNumber>
    </recommendedName>
    <alternativeName>
        <fullName evidence="9">Leucine aminopeptidase</fullName>
        <shortName evidence="9">LAP</shortName>
        <ecNumber evidence="9">3.4.11.10</ecNumber>
    </alternativeName>
    <alternativeName>
        <fullName evidence="9">Leucyl aminopeptidase</fullName>
    </alternativeName>
</protein>
<evidence type="ECO:0000259" key="10">
    <source>
        <dbReference type="PROSITE" id="PS00631"/>
    </source>
</evidence>
<feature type="binding site" evidence="9">
    <location>
        <position position="332"/>
    </location>
    <ligand>
        <name>Mn(2+)</name>
        <dbReference type="ChEBI" id="CHEBI:29035"/>
        <label>2</label>
    </ligand>
</feature>
<dbReference type="InterPro" id="IPR008283">
    <property type="entry name" value="Peptidase_M17_N"/>
</dbReference>
<sequence length="536" mass="56902">MTIQLSTKIFPQADLQGAKTLKSSLKTLLAQTTDCLVLAYSKTDLDGFAGTKAAKTKSGLLAELDICLGGAVSHAHVLGDLYDKQASVCVLRADKSWSANAVKAKRVLLICLGDLHLSSERSLHAYSKVARAGLKALSGGSIENAIWFSPSFTHSKSTEAIAQEVRLTIQYAGDQAYRFGVRQPAMKFKAKDKADTFKHLVFAGNDACAKELKLAVEQGGAMVEGMNLAKDLGNLPPNVCTPTYLGKTAQGLAKKAGLKVEVLGLKQIQALGMGSFLSVAQGSETPPQFIVMRHQGGKASEAPIVLVGKGITFDTGGISLKPGEAMDEMKYDMCGAASVIGTMYSVGLMKLKKNVIGVIPTCENMPSGKATRPGDIVKSMSGQTIEILNTDAEGRLILCDALTYVERFKPKAVIDIATLTGACIIALGHVHSGLFSDDEDLVHAITKAGKDSLDTVWRLPLDAAYHEQLKSNFADVANIGGRPAGSVTAACFLSRFAEKYKWAHLDIAGTAWKSGAAKGSTGRPVPLLVNFLLEQK</sequence>
<dbReference type="InterPro" id="IPR043472">
    <property type="entry name" value="Macro_dom-like"/>
</dbReference>
<comment type="function">
    <text evidence="9">Presumably involved in the processing and regular turnover of intracellular proteins. Catalyzes the removal of unsubstituted N-terminal amino acids from various peptides.</text>
</comment>
<evidence type="ECO:0000313" key="12">
    <source>
        <dbReference type="Proteomes" id="UP000503312"/>
    </source>
</evidence>
<dbReference type="GO" id="GO:0006508">
    <property type="term" value="P:proteolysis"/>
    <property type="evidence" value="ECO:0007669"/>
    <property type="project" value="UniProtKB-KW"/>
</dbReference>
<accession>A0A6M9Q6G8</accession>
<evidence type="ECO:0000256" key="5">
    <source>
        <dbReference type="ARBA" id="ARBA00022670"/>
    </source>
</evidence>
<keyword evidence="8 9" id="KW-0464">Manganese</keyword>
<evidence type="ECO:0000256" key="1">
    <source>
        <dbReference type="ARBA" id="ARBA00000135"/>
    </source>
</evidence>
<dbReference type="InterPro" id="IPR011356">
    <property type="entry name" value="Leucine_aapep/pepB"/>
</dbReference>
<keyword evidence="4 9" id="KW-0031">Aminopeptidase</keyword>
<dbReference type="RefSeq" id="WP_173955467.1">
    <property type="nucleotide sequence ID" value="NZ_CP028942.1"/>
</dbReference>
<dbReference type="PANTHER" id="PTHR11963:SF23">
    <property type="entry name" value="CYTOSOL AMINOPEPTIDASE"/>
    <property type="match status" value="1"/>
</dbReference>
<gene>
    <name evidence="9" type="primary">pepA</name>
    <name evidence="11" type="ORF">DCO17_03730</name>
</gene>
<evidence type="ECO:0000256" key="2">
    <source>
        <dbReference type="ARBA" id="ARBA00000967"/>
    </source>
</evidence>
<keyword evidence="6 9" id="KW-0479">Metal-binding</keyword>
<evidence type="ECO:0000256" key="8">
    <source>
        <dbReference type="ARBA" id="ARBA00023211"/>
    </source>
</evidence>
<dbReference type="GO" id="GO:0030145">
    <property type="term" value="F:manganese ion binding"/>
    <property type="evidence" value="ECO:0007669"/>
    <property type="project" value="UniProtKB-UniRule"/>
</dbReference>
<dbReference type="Gene3D" id="3.40.220.10">
    <property type="entry name" value="Leucine Aminopeptidase, subunit E, domain 1"/>
    <property type="match status" value="1"/>
</dbReference>
<name>A0A6M9Q6G8_9BURK</name>
<feature type="binding site" evidence="9">
    <location>
        <position position="393"/>
    </location>
    <ligand>
        <name>Mn(2+)</name>
        <dbReference type="ChEBI" id="CHEBI:29035"/>
        <label>1</label>
    </ligand>
</feature>
<dbReference type="KEGG" id="ptrp:DCO17_03730"/>
<dbReference type="HAMAP" id="MF_00181">
    <property type="entry name" value="Cytosol_peptidase_M17"/>
    <property type="match status" value="1"/>
</dbReference>
<keyword evidence="9" id="KW-0963">Cytoplasm</keyword>
<feature type="binding site" evidence="9">
    <location>
        <position position="314"/>
    </location>
    <ligand>
        <name>Mn(2+)</name>
        <dbReference type="ChEBI" id="CHEBI:29035"/>
        <label>1</label>
    </ligand>
</feature>
<dbReference type="FunFam" id="3.40.630.10:FF:000004">
    <property type="entry name" value="Probable cytosol aminopeptidase"/>
    <property type="match status" value="1"/>
</dbReference>
<evidence type="ECO:0000256" key="7">
    <source>
        <dbReference type="ARBA" id="ARBA00022801"/>
    </source>
</evidence>
<organism evidence="11 12">
    <name type="scientific">Polynucleobacter tropicus</name>
    <dbReference type="NCBI Taxonomy" id="1743174"/>
    <lineage>
        <taxon>Bacteria</taxon>
        <taxon>Pseudomonadati</taxon>
        <taxon>Pseudomonadota</taxon>
        <taxon>Betaproteobacteria</taxon>
        <taxon>Burkholderiales</taxon>
        <taxon>Burkholderiaceae</taxon>
        <taxon>Polynucleobacter</taxon>
    </lineage>
</organism>
<dbReference type="PANTHER" id="PTHR11963">
    <property type="entry name" value="LEUCINE AMINOPEPTIDASE-RELATED"/>
    <property type="match status" value="1"/>
</dbReference>
<dbReference type="CDD" id="cd00433">
    <property type="entry name" value="Peptidase_M17"/>
    <property type="match status" value="1"/>
</dbReference>
<keyword evidence="5 9" id="KW-0645">Protease</keyword>
<dbReference type="Proteomes" id="UP000503312">
    <property type="component" value="Chromosome"/>
</dbReference>
<dbReference type="InterPro" id="IPR023042">
    <property type="entry name" value="Peptidase_M17_leu_NH2_pept"/>
</dbReference>
<dbReference type="NCBIfam" id="NF002074">
    <property type="entry name" value="PRK00913.1-4"/>
    <property type="match status" value="1"/>
</dbReference>
<dbReference type="SUPFAM" id="SSF52949">
    <property type="entry name" value="Macro domain-like"/>
    <property type="match status" value="1"/>
</dbReference>
<dbReference type="EMBL" id="CP028942">
    <property type="protein sequence ID" value="QKM64423.1"/>
    <property type="molecule type" value="Genomic_DNA"/>
</dbReference>
<evidence type="ECO:0000256" key="3">
    <source>
        <dbReference type="ARBA" id="ARBA00009528"/>
    </source>
</evidence>
<evidence type="ECO:0000256" key="4">
    <source>
        <dbReference type="ARBA" id="ARBA00022438"/>
    </source>
</evidence>
<feature type="binding site" evidence="9">
    <location>
        <position position="314"/>
    </location>
    <ligand>
        <name>Mn(2+)</name>
        <dbReference type="ChEBI" id="CHEBI:29035"/>
        <label>2</label>
    </ligand>
</feature>
<keyword evidence="12" id="KW-1185">Reference proteome</keyword>
<feature type="active site" evidence="9">
    <location>
        <position position="321"/>
    </location>
</feature>
<dbReference type="AlphaFoldDB" id="A0A6M9Q6G8"/>
<evidence type="ECO:0000256" key="6">
    <source>
        <dbReference type="ARBA" id="ARBA00022723"/>
    </source>
</evidence>
<proteinExistence type="inferred from homology"/>
<dbReference type="EC" id="3.4.11.1" evidence="9"/>
<comment type="similarity">
    <text evidence="3 9">Belongs to the peptidase M17 family.</text>
</comment>
<dbReference type="InterPro" id="IPR000819">
    <property type="entry name" value="Peptidase_M17_C"/>
</dbReference>
<keyword evidence="7 9" id="KW-0378">Hydrolase</keyword>